<gene>
    <name evidence="1" type="ORF">CEXT_100851</name>
</gene>
<accession>A0AAV4MEX5</accession>
<comment type="caution">
    <text evidence="1">The sequence shown here is derived from an EMBL/GenBank/DDBJ whole genome shotgun (WGS) entry which is preliminary data.</text>
</comment>
<dbReference type="Proteomes" id="UP001054945">
    <property type="component" value="Unassembled WGS sequence"/>
</dbReference>
<reference evidence="1 2" key="1">
    <citation type="submission" date="2021-06" db="EMBL/GenBank/DDBJ databases">
        <title>Caerostris extrusa draft genome.</title>
        <authorList>
            <person name="Kono N."/>
            <person name="Arakawa K."/>
        </authorList>
    </citation>
    <scope>NUCLEOTIDE SEQUENCE [LARGE SCALE GENOMIC DNA]</scope>
</reference>
<dbReference type="AlphaFoldDB" id="A0AAV4MEX5"/>
<dbReference type="EMBL" id="BPLR01019674">
    <property type="protein sequence ID" value="GIX70400.1"/>
    <property type="molecule type" value="Genomic_DNA"/>
</dbReference>
<name>A0AAV4MEX5_CAEEX</name>
<organism evidence="1 2">
    <name type="scientific">Caerostris extrusa</name>
    <name type="common">Bark spider</name>
    <name type="synonym">Caerostris bankana</name>
    <dbReference type="NCBI Taxonomy" id="172846"/>
    <lineage>
        <taxon>Eukaryota</taxon>
        <taxon>Metazoa</taxon>
        <taxon>Ecdysozoa</taxon>
        <taxon>Arthropoda</taxon>
        <taxon>Chelicerata</taxon>
        <taxon>Arachnida</taxon>
        <taxon>Araneae</taxon>
        <taxon>Araneomorphae</taxon>
        <taxon>Entelegynae</taxon>
        <taxon>Araneoidea</taxon>
        <taxon>Araneidae</taxon>
        <taxon>Caerostris</taxon>
    </lineage>
</organism>
<proteinExistence type="predicted"/>
<evidence type="ECO:0000313" key="1">
    <source>
        <dbReference type="EMBL" id="GIX70400.1"/>
    </source>
</evidence>
<keyword evidence="2" id="KW-1185">Reference proteome</keyword>
<sequence>MGLGRQAEISSAHLKTCFSGIMTNVIEGHGAAQDFGFLTRVEKRGARHSQGVVQVNFLKRFSKPPHWHIVALVSSLIMFESSSVYSESYINRRLVASWSFVVMKIMAERNHCGEWNSKNGKAVDADEMLN</sequence>
<protein>
    <submittedName>
        <fullName evidence="1">Uncharacterized protein</fullName>
    </submittedName>
</protein>
<evidence type="ECO:0000313" key="2">
    <source>
        <dbReference type="Proteomes" id="UP001054945"/>
    </source>
</evidence>